<dbReference type="InterPro" id="IPR017200">
    <property type="entry name" value="PqqE-like"/>
</dbReference>
<dbReference type="SMART" id="SM00729">
    <property type="entry name" value="Elp3"/>
    <property type="match status" value="1"/>
</dbReference>
<comment type="similarity">
    <text evidence="8">Belongs to the radical SAM superfamily. PqqE family.</text>
</comment>
<feature type="binding site" evidence="8">
    <location>
        <position position="20"/>
    </location>
    <ligand>
        <name>[4Fe-4S] cluster</name>
        <dbReference type="ChEBI" id="CHEBI:49883"/>
        <note>4Fe-4S-S-AdoMet</note>
    </ligand>
</feature>
<dbReference type="CDD" id="cd01335">
    <property type="entry name" value="Radical_SAM"/>
    <property type="match status" value="1"/>
</dbReference>
<evidence type="ECO:0000313" key="12">
    <source>
        <dbReference type="Proteomes" id="UP001501218"/>
    </source>
</evidence>
<evidence type="ECO:0000256" key="8">
    <source>
        <dbReference type="HAMAP-Rule" id="MF_00660"/>
    </source>
</evidence>
<comment type="subunit">
    <text evidence="8">Interacts with PqqD. The interaction is necessary for activity of PqqE.</text>
</comment>
<dbReference type="SFLD" id="SFLDF00280">
    <property type="entry name" value="coenzyme_PQQ_synthesis_protein"/>
    <property type="match status" value="1"/>
</dbReference>
<dbReference type="InterPro" id="IPR013785">
    <property type="entry name" value="Aldolase_TIM"/>
</dbReference>
<keyword evidence="4 8" id="KW-0884">PQQ biosynthesis</keyword>
<evidence type="ECO:0000256" key="7">
    <source>
        <dbReference type="ARBA" id="ARBA00023014"/>
    </source>
</evidence>
<dbReference type="PIRSF" id="PIRSF037420">
    <property type="entry name" value="PQQ_syn_pqqE"/>
    <property type="match status" value="1"/>
</dbReference>
<dbReference type="Gene3D" id="3.20.20.70">
    <property type="entry name" value="Aldolase class I"/>
    <property type="match status" value="1"/>
</dbReference>
<dbReference type="NCBIfam" id="TIGR02109">
    <property type="entry name" value="PQQ_syn_pqqE"/>
    <property type="match status" value="1"/>
</dbReference>
<dbReference type="HAMAP" id="MF_00660">
    <property type="entry name" value="PqqE"/>
    <property type="match status" value="1"/>
</dbReference>
<comment type="catalytic activity">
    <reaction evidence="8">
        <text>[PQQ precursor protein] + S-adenosyl-L-methionine = E-Y cross-linked-[PQQ precursor protein] + 5'-deoxyadenosine + L-methionine + H(+)</text>
        <dbReference type="Rhea" id="RHEA:56836"/>
        <dbReference type="Rhea" id="RHEA-COMP:14800"/>
        <dbReference type="Rhea" id="RHEA-COMP:14801"/>
        <dbReference type="ChEBI" id="CHEBI:15378"/>
        <dbReference type="ChEBI" id="CHEBI:17319"/>
        <dbReference type="ChEBI" id="CHEBI:57844"/>
        <dbReference type="ChEBI" id="CHEBI:59789"/>
        <dbReference type="ChEBI" id="CHEBI:141026"/>
        <dbReference type="ChEBI" id="CHEBI:141027"/>
        <dbReference type="EC" id="1.21.98.4"/>
    </reaction>
</comment>
<dbReference type="PROSITE" id="PS51918">
    <property type="entry name" value="RADICAL_SAM"/>
    <property type="match status" value="1"/>
</dbReference>
<feature type="domain" description="Radical SAM core" evidence="10">
    <location>
        <begin position="2"/>
        <end position="224"/>
    </location>
</feature>
<feature type="binding site" evidence="8">
    <location>
        <position position="23"/>
    </location>
    <ligand>
        <name>[4Fe-4S] cluster</name>
        <dbReference type="ChEBI" id="CHEBI:49883"/>
        <note>4Fe-4S-S-AdoMet</note>
    </ligand>
</feature>
<keyword evidence="7 8" id="KW-0411">Iron-sulfur</keyword>
<keyword evidence="5 8" id="KW-0560">Oxidoreductase</keyword>
<dbReference type="Pfam" id="PF13186">
    <property type="entry name" value="SPASM"/>
    <property type="match status" value="1"/>
</dbReference>
<comment type="caution">
    <text evidence="11">The sequence shown here is derived from an EMBL/GenBank/DDBJ whole genome shotgun (WGS) entry which is preliminary data.</text>
</comment>
<evidence type="ECO:0000256" key="4">
    <source>
        <dbReference type="ARBA" id="ARBA00022905"/>
    </source>
</evidence>
<feature type="region of interest" description="Disordered" evidence="9">
    <location>
        <begin position="343"/>
        <end position="363"/>
    </location>
</feature>
<keyword evidence="2 8" id="KW-0949">S-adenosyl-L-methionine</keyword>
<dbReference type="SFLD" id="SFLDG01386">
    <property type="entry name" value="main_SPASM_domain-containing"/>
    <property type="match status" value="1"/>
</dbReference>
<dbReference type="InterPro" id="IPR023885">
    <property type="entry name" value="4Fe4S-binding_SPASM_dom"/>
</dbReference>
<dbReference type="EMBL" id="BAAARA010000005">
    <property type="protein sequence ID" value="GAA2344266.1"/>
    <property type="molecule type" value="Genomic_DNA"/>
</dbReference>
<dbReference type="EC" id="1.21.98.4" evidence="8"/>
<dbReference type="PANTHER" id="PTHR11228">
    <property type="entry name" value="RADICAL SAM DOMAIN PROTEIN"/>
    <property type="match status" value="1"/>
</dbReference>
<evidence type="ECO:0000313" key="11">
    <source>
        <dbReference type="EMBL" id="GAA2344266.1"/>
    </source>
</evidence>
<dbReference type="SUPFAM" id="SSF102114">
    <property type="entry name" value="Radical SAM enzymes"/>
    <property type="match status" value="1"/>
</dbReference>
<dbReference type="Proteomes" id="UP001501218">
    <property type="component" value="Unassembled WGS sequence"/>
</dbReference>
<dbReference type="CDD" id="cd21119">
    <property type="entry name" value="SPASM_PqqE"/>
    <property type="match status" value="1"/>
</dbReference>
<proteinExistence type="inferred from homology"/>
<dbReference type="InterPro" id="IPR058240">
    <property type="entry name" value="rSAM_sf"/>
</dbReference>
<evidence type="ECO:0000256" key="5">
    <source>
        <dbReference type="ARBA" id="ARBA00023002"/>
    </source>
</evidence>
<organism evidence="11 12">
    <name type="scientific">Saccharopolyspora halophila</name>
    <dbReference type="NCBI Taxonomy" id="405551"/>
    <lineage>
        <taxon>Bacteria</taxon>
        <taxon>Bacillati</taxon>
        <taxon>Actinomycetota</taxon>
        <taxon>Actinomycetes</taxon>
        <taxon>Pseudonocardiales</taxon>
        <taxon>Pseudonocardiaceae</taxon>
        <taxon>Saccharopolyspora</taxon>
    </lineage>
</organism>
<evidence type="ECO:0000256" key="6">
    <source>
        <dbReference type="ARBA" id="ARBA00023004"/>
    </source>
</evidence>
<dbReference type="InterPro" id="IPR050377">
    <property type="entry name" value="Radical_SAM_PqqE_MftC-like"/>
</dbReference>
<evidence type="ECO:0000259" key="10">
    <source>
        <dbReference type="PROSITE" id="PS51918"/>
    </source>
</evidence>
<dbReference type="InterPro" id="IPR007197">
    <property type="entry name" value="rSAM"/>
</dbReference>
<dbReference type="InterPro" id="IPR006638">
    <property type="entry name" value="Elp3/MiaA/NifB-like_rSAM"/>
</dbReference>
<sequence>MTNPPYGLLAEVTHQCPLHCLYCSNPVELRAREEELDTADWVRVIREAADLGVVQVHFSGGEPLVRGDLEELVAEAAGLDLYTNLITSGLGLTEVRAKGLVAAGLDSAQLSVQGDTPESTERIADSKRFDKKPLAARIIRDAGLPLNMNVVLHRLNLDRLDAIIDLCDAWGAERLELANTQYYGWGLRNRDLLLPSREQLAGAEAVYRRRKEELASRMELLWILPDYYESYPKPCMGGWAQSAFTVAPDGMVYPCPVAADIDSLSFPSVRSSSLAWIWEEAPAFQAFRGTDWMPDPCRSCDRREIDFGGCRCQAFALTGDAARTDPVCVYSPDHDLIRTAVERANSDAPAPEPAYRGRGRPPG</sequence>
<dbReference type="InterPro" id="IPR011843">
    <property type="entry name" value="PQQ_synth_PqqE_bac"/>
</dbReference>
<dbReference type="SFLD" id="SFLDS00029">
    <property type="entry name" value="Radical_SAM"/>
    <property type="match status" value="1"/>
</dbReference>
<name>A0ABP5T600_9PSEU</name>
<keyword evidence="1 8" id="KW-0004">4Fe-4S</keyword>
<dbReference type="SFLD" id="SFLDG01067">
    <property type="entry name" value="SPASM/twitch_domain_containing"/>
    <property type="match status" value="1"/>
</dbReference>
<keyword evidence="6 8" id="KW-0408">Iron</keyword>
<keyword evidence="12" id="KW-1185">Reference proteome</keyword>
<evidence type="ECO:0000256" key="1">
    <source>
        <dbReference type="ARBA" id="ARBA00022485"/>
    </source>
</evidence>
<evidence type="ECO:0000256" key="3">
    <source>
        <dbReference type="ARBA" id="ARBA00022723"/>
    </source>
</evidence>
<evidence type="ECO:0000256" key="2">
    <source>
        <dbReference type="ARBA" id="ARBA00022691"/>
    </source>
</evidence>
<comment type="cofactor">
    <cofactor evidence="8">
        <name>[4Fe-4S] cluster</name>
        <dbReference type="ChEBI" id="CHEBI:49883"/>
    </cofactor>
    <text evidence="8">Binds 1 [4Fe-4S] cluster. The cluster is coordinated with 3 cysteines and an exchangeable S-adenosyl-L-methionine.</text>
</comment>
<feature type="binding site" evidence="8">
    <location>
        <position position="16"/>
    </location>
    <ligand>
        <name>[4Fe-4S] cluster</name>
        <dbReference type="ChEBI" id="CHEBI:49883"/>
        <note>4Fe-4S-S-AdoMet</note>
    </ligand>
</feature>
<comment type="pathway">
    <text evidence="8">Cofactor biosynthesis; pyrroloquinoline quinone biosynthesis.</text>
</comment>
<accession>A0ABP5T600</accession>
<dbReference type="NCBIfam" id="TIGR04085">
    <property type="entry name" value="rSAM_more_4Fe4S"/>
    <property type="match status" value="1"/>
</dbReference>
<gene>
    <name evidence="11" type="primary">pqqE_1</name>
    <name evidence="8" type="synonym">pqqE</name>
    <name evidence="11" type="ORF">GCM10009854_21280</name>
</gene>
<keyword evidence="3 8" id="KW-0479">Metal-binding</keyword>
<evidence type="ECO:0000256" key="9">
    <source>
        <dbReference type="SAM" id="MobiDB-lite"/>
    </source>
</evidence>
<dbReference type="PANTHER" id="PTHR11228:SF7">
    <property type="entry name" value="PQQA PEPTIDE CYCLASE"/>
    <property type="match status" value="1"/>
</dbReference>
<dbReference type="Pfam" id="PF04055">
    <property type="entry name" value="Radical_SAM"/>
    <property type="match status" value="1"/>
</dbReference>
<comment type="function">
    <text evidence="8">Catalyzes the cross-linking of a glutamate residue and a tyrosine residue in the PqqA protein as part of the biosynthesis of pyrroloquinoline quinone (PQQ).</text>
</comment>
<reference evidence="12" key="1">
    <citation type="journal article" date="2019" name="Int. J. Syst. Evol. Microbiol.">
        <title>The Global Catalogue of Microorganisms (GCM) 10K type strain sequencing project: providing services to taxonomists for standard genome sequencing and annotation.</title>
        <authorList>
            <consortium name="The Broad Institute Genomics Platform"/>
            <consortium name="The Broad Institute Genome Sequencing Center for Infectious Disease"/>
            <person name="Wu L."/>
            <person name="Ma J."/>
        </authorList>
    </citation>
    <scope>NUCLEOTIDE SEQUENCE [LARGE SCALE GENOMIC DNA]</scope>
    <source>
        <strain evidence="12">JCM 16221</strain>
    </source>
</reference>
<protein>
    <recommendedName>
        <fullName evidence="8">PqqA peptide cyclase</fullName>
        <ecNumber evidence="8">1.21.98.4</ecNumber>
    </recommendedName>
    <alternativeName>
        <fullName evidence="8">Coenzyme PQQ synthesis protein E</fullName>
    </alternativeName>
</protein>
<dbReference type="RefSeq" id="WP_344129463.1">
    <property type="nucleotide sequence ID" value="NZ_BAAARA010000005.1"/>
</dbReference>